<keyword evidence="2" id="KW-0238">DNA-binding</keyword>
<dbReference type="GO" id="GO:0003677">
    <property type="term" value="F:DNA binding"/>
    <property type="evidence" value="ECO:0007669"/>
    <property type="project" value="UniProtKB-KW"/>
</dbReference>
<dbReference type="PANTHER" id="PTHR44846:SF1">
    <property type="entry name" value="MANNOSYL-D-GLYCERATE TRANSPORT_METABOLISM SYSTEM REPRESSOR MNGR-RELATED"/>
    <property type="match status" value="1"/>
</dbReference>
<dbReference type="Proteomes" id="UP000284543">
    <property type="component" value="Unassembled WGS sequence"/>
</dbReference>
<gene>
    <name evidence="5" type="ORF">DWW02_03070</name>
</gene>
<proteinExistence type="predicted"/>
<dbReference type="InterPro" id="IPR050679">
    <property type="entry name" value="Bact_HTH_transcr_reg"/>
</dbReference>
<dbReference type="GO" id="GO:0045892">
    <property type="term" value="P:negative regulation of DNA-templated transcription"/>
    <property type="evidence" value="ECO:0007669"/>
    <property type="project" value="TreeGrafter"/>
</dbReference>
<dbReference type="PROSITE" id="PS50949">
    <property type="entry name" value="HTH_GNTR"/>
    <property type="match status" value="2"/>
</dbReference>
<dbReference type="InterPro" id="IPR000524">
    <property type="entry name" value="Tscrpt_reg_HTH_GntR"/>
</dbReference>
<keyword evidence="3" id="KW-0804">Transcription</keyword>
<feature type="domain" description="HTH gntR-type" evidence="4">
    <location>
        <begin position="242"/>
        <end position="310"/>
    </location>
</feature>
<organism evidence="5 6">
    <name type="scientific">Enterocloster bolteae</name>
    <dbReference type="NCBI Taxonomy" id="208479"/>
    <lineage>
        <taxon>Bacteria</taxon>
        <taxon>Bacillati</taxon>
        <taxon>Bacillota</taxon>
        <taxon>Clostridia</taxon>
        <taxon>Lachnospirales</taxon>
        <taxon>Lachnospiraceae</taxon>
        <taxon>Enterocloster</taxon>
    </lineage>
</organism>
<evidence type="ECO:0000256" key="2">
    <source>
        <dbReference type="ARBA" id="ARBA00023125"/>
    </source>
</evidence>
<feature type="domain" description="HTH gntR-type" evidence="4">
    <location>
        <begin position="5"/>
        <end position="73"/>
    </location>
</feature>
<dbReference type="GO" id="GO:0003700">
    <property type="term" value="F:DNA-binding transcription factor activity"/>
    <property type="evidence" value="ECO:0007669"/>
    <property type="project" value="InterPro"/>
</dbReference>
<evidence type="ECO:0000256" key="1">
    <source>
        <dbReference type="ARBA" id="ARBA00023015"/>
    </source>
</evidence>
<dbReference type="Gene3D" id="1.10.10.10">
    <property type="entry name" value="Winged helix-like DNA-binding domain superfamily/Winged helix DNA-binding domain"/>
    <property type="match status" value="2"/>
</dbReference>
<evidence type="ECO:0000313" key="5">
    <source>
        <dbReference type="EMBL" id="RGV78729.1"/>
    </source>
</evidence>
<dbReference type="CDD" id="cd07377">
    <property type="entry name" value="WHTH_GntR"/>
    <property type="match status" value="1"/>
</dbReference>
<dbReference type="InterPro" id="IPR036390">
    <property type="entry name" value="WH_DNA-bd_sf"/>
</dbReference>
<dbReference type="AlphaFoldDB" id="A0A412ZEW8"/>
<sequence length="467" mass="54291">MRADSGLNRLVYEYFEARILYGYYKYGESLPSINKICQMFHLAQATVRAGLALLEKGGYVRVDPRTAPVVVYKAGPAGFRESAARYFVSRKAGIADWVLSGKLLFEPLWRECLMRWSDEDWKRFLDNMKHLSVESVSMPAALYILVFKAPDNRLFLNLYWETVRYIRFAYLMVRKDQAVLTDQELEGLSREEVISLLGQTFETLYGRITADLLSFIAQAQDEFDLGDMEQVPFYWNIYRKRPQMRYTLVSRILREIERGDYPRGTYLPSLPCMAQRYEVSFNTVRRSLSILDSMGITRSLQGKGTLVLAEAEKADLANPEIREGMKLYLDSLQLMTLTIKPVVQYTLENAPADAVEKLQYDVRQLGKNRNSYKIFEVVLTFIAENCRLNLVKECYNKLRELIVWGYPIALLRLREREFHMEYNDMVAQAGRYLDEGNAEAFSGSVKEFMGREYQEVRIFLESADTRQ</sequence>
<dbReference type="PANTHER" id="PTHR44846">
    <property type="entry name" value="MANNOSYL-D-GLYCERATE TRANSPORT/METABOLISM SYSTEM REPRESSOR MNGR-RELATED"/>
    <property type="match status" value="1"/>
</dbReference>
<evidence type="ECO:0000313" key="6">
    <source>
        <dbReference type="Proteomes" id="UP000284543"/>
    </source>
</evidence>
<accession>A0A412ZEW8</accession>
<comment type="caution">
    <text evidence="5">The sequence shown here is derived from an EMBL/GenBank/DDBJ whole genome shotgun (WGS) entry which is preliminary data.</text>
</comment>
<dbReference type="RefSeq" id="WP_002568099.1">
    <property type="nucleotide sequence ID" value="NZ_CABKUK010000002.1"/>
</dbReference>
<keyword evidence="1" id="KW-0805">Transcription regulation</keyword>
<dbReference type="SMART" id="SM00345">
    <property type="entry name" value="HTH_GNTR"/>
    <property type="match status" value="2"/>
</dbReference>
<dbReference type="SUPFAM" id="SSF46785">
    <property type="entry name" value="Winged helix' DNA-binding domain"/>
    <property type="match status" value="2"/>
</dbReference>
<protein>
    <submittedName>
        <fullName evidence="5">GntR family transcriptional regulator</fullName>
    </submittedName>
</protein>
<evidence type="ECO:0000259" key="4">
    <source>
        <dbReference type="PROSITE" id="PS50949"/>
    </source>
</evidence>
<dbReference type="KEGG" id="cbol:CGC65_04580"/>
<name>A0A412ZEW8_9FIRM</name>
<dbReference type="EMBL" id="QRZM01000001">
    <property type="protein sequence ID" value="RGV78729.1"/>
    <property type="molecule type" value="Genomic_DNA"/>
</dbReference>
<reference evidence="5 6" key="1">
    <citation type="submission" date="2018-08" db="EMBL/GenBank/DDBJ databases">
        <title>A genome reference for cultivated species of the human gut microbiota.</title>
        <authorList>
            <person name="Zou Y."/>
            <person name="Xue W."/>
            <person name="Luo G."/>
        </authorList>
    </citation>
    <scope>NUCLEOTIDE SEQUENCE [LARGE SCALE GENOMIC DNA]</scope>
    <source>
        <strain evidence="5 6">AF14-18</strain>
    </source>
</reference>
<dbReference type="Pfam" id="PF00392">
    <property type="entry name" value="GntR"/>
    <property type="match status" value="2"/>
</dbReference>
<evidence type="ECO:0000256" key="3">
    <source>
        <dbReference type="ARBA" id="ARBA00023163"/>
    </source>
</evidence>
<dbReference type="InterPro" id="IPR036388">
    <property type="entry name" value="WH-like_DNA-bd_sf"/>
</dbReference>